<keyword evidence="4" id="KW-1185">Reference proteome</keyword>
<dbReference type="EMBL" id="JACIEV010000007">
    <property type="protein sequence ID" value="MBB4154558.1"/>
    <property type="molecule type" value="Genomic_DNA"/>
</dbReference>
<feature type="region of interest" description="Disordered" evidence="1">
    <location>
        <begin position="102"/>
        <end position="126"/>
    </location>
</feature>
<protein>
    <recommendedName>
        <fullName evidence="5">DUF1318 domain-containing protein</fullName>
    </recommendedName>
</protein>
<name>A0A840FKW0_9SPHN</name>
<evidence type="ECO:0008006" key="5">
    <source>
        <dbReference type="Google" id="ProtNLM"/>
    </source>
</evidence>
<accession>A0A840FKW0</accession>
<gene>
    <name evidence="3" type="ORF">GGQ80_002474</name>
</gene>
<evidence type="ECO:0000313" key="4">
    <source>
        <dbReference type="Proteomes" id="UP000529795"/>
    </source>
</evidence>
<feature type="chain" id="PRO_5032357624" description="DUF1318 domain-containing protein" evidence="2">
    <location>
        <begin position="26"/>
        <end position="126"/>
    </location>
</feature>
<dbReference type="Proteomes" id="UP000529795">
    <property type="component" value="Unassembled WGS sequence"/>
</dbReference>
<proteinExistence type="predicted"/>
<organism evidence="3 4">
    <name type="scientific">Sphingomonas jinjuensis</name>
    <dbReference type="NCBI Taxonomy" id="535907"/>
    <lineage>
        <taxon>Bacteria</taxon>
        <taxon>Pseudomonadati</taxon>
        <taxon>Pseudomonadota</taxon>
        <taxon>Alphaproteobacteria</taxon>
        <taxon>Sphingomonadales</taxon>
        <taxon>Sphingomonadaceae</taxon>
        <taxon>Sphingomonas</taxon>
    </lineage>
</organism>
<keyword evidence="2" id="KW-0732">Signal</keyword>
<feature type="compositionally biased region" description="Basic and acidic residues" evidence="1">
    <location>
        <begin position="111"/>
        <end position="126"/>
    </location>
</feature>
<feature type="signal peptide" evidence="2">
    <location>
        <begin position="1"/>
        <end position="25"/>
    </location>
</feature>
<comment type="caution">
    <text evidence="3">The sequence shown here is derived from an EMBL/GenBank/DDBJ whole genome shotgun (WGS) entry which is preliminary data.</text>
</comment>
<sequence>MTKKAFFLAGLGAALIGLGAATAYAQRDPAYAAARAAGQVGEQPDGYLGVVSGGADVQAIVNNINIQRKAAYTRSAAAAGATVEQFAFTSGCNLIAQTKPGEMYRTPGGSWEKRGSGAPQRDPRCA</sequence>
<dbReference type="AlphaFoldDB" id="A0A840FKW0"/>
<dbReference type="InterPro" id="IPR008309">
    <property type="entry name" value="YdbL"/>
</dbReference>
<reference evidence="3 4" key="1">
    <citation type="submission" date="2020-08" db="EMBL/GenBank/DDBJ databases">
        <title>Genomic Encyclopedia of Type Strains, Phase IV (KMG-IV): sequencing the most valuable type-strain genomes for metagenomic binning, comparative biology and taxonomic classification.</title>
        <authorList>
            <person name="Goeker M."/>
        </authorList>
    </citation>
    <scope>NUCLEOTIDE SEQUENCE [LARGE SCALE GENOMIC DNA]</scope>
    <source>
        <strain evidence="3 4">YC6723</strain>
    </source>
</reference>
<evidence type="ECO:0000256" key="1">
    <source>
        <dbReference type="SAM" id="MobiDB-lite"/>
    </source>
</evidence>
<evidence type="ECO:0000256" key="2">
    <source>
        <dbReference type="SAM" id="SignalP"/>
    </source>
</evidence>
<dbReference type="RefSeq" id="WP_183985215.1">
    <property type="nucleotide sequence ID" value="NZ_JACIEV010000007.1"/>
</dbReference>
<evidence type="ECO:0000313" key="3">
    <source>
        <dbReference type="EMBL" id="MBB4154558.1"/>
    </source>
</evidence>
<dbReference type="Pfam" id="PF07027">
    <property type="entry name" value="DUF1318"/>
    <property type="match status" value="1"/>
</dbReference>